<evidence type="ECO:0000313" key="3">
    <source>
        <dbReference type="EMBL" id="MFC5149000.1"/>
    </source>
</evidence>
<keyword evidence="2" id="KW-0472">Membrane</keyword>
<protein>
    <submittedName>
        <fullName evidence="3">Conjugal transfer protein</fullName>
    </submittedName>
</protein>
<reference evidence="4" key="1">
    <citation type="journal article" date="2019" name="Int. J. Syst. Evol. Microbiol.">
        <title>The Global Catalogue of Microorganisms (GCM) 10K type strain sequencing project: providing services to taxonomists for standard genome sequencing and annotation.</title>
        <authorList>
            <consortium name="The Broad Institute Genomics Platform"/>
            <consortium name="The Broad Institute Genome Sequencing Center for Infectious Disease"/>
            <person name="Wu L."/>
            <person name="Ma J."/>
        </authorList>
    </citation>
    <scope>NUCLEOTIDE SEQUENCE [LARGE SCALE GENOMIC DNA]</scope>
    <source>
        <strain evidence="4">CGMCC 4.1641</strain>
    </source>
</reference>
<evidence type="ECO:0000256" key="1">
    <source>
        <dbReference type="SAM" id="MobiDB-lite"/>
    </source>
</evidence>
<accession>A0ABW0A9J6</accession>
<dbReference type="Pfam" id="PF12642">
    <property type="entry name" value="TpcC"/>
    <property type="match status" value="1"/>
</dbReference>
<feature type="region of interest" description="Disordered" evidence="1">
    <location>
        <begin position="1"/>
        <end position="48"/>
    </location>
</feature>
<gene>
    <name evidence="3" type="ORF">ACFPP6_30480</name>
</gene>
<feature type="compositionally biased region" description="Low complexity" evidence="1">
    <location>
        <begin position="351"/>
        <end position="394"/>
    </location>
</feature>
<name>A0ABW0A9J6_9ACTN</name>
<keyword evidence="2" id="KW-0812">Transmembrane</keyword>
<sequence>MKRLRRGKKKGDTWGEESAAAAAEQEAPAGQQGELADDGEDRTGWQTSTAGLSGMTRLARIGAWVLVASGPLMGIAALAASSGPAQGAPKKTAAVRQASGTGPSGFATLYVTAFLEAGEGTERSLAPYFSGAVNLTVPPGTRSVTRSAVLGARETAPGYWSVTIAATVTVKDKKGTAGPAAVQYYRVGVQALGPENAGGTSSSGDALVGYTATSLPAQVAAPEALKPGALGYGTSRGSSTSDPATETASGFLGAYLAGSGDLSRYTSPGVRLQPVAPAPYTAVKVTHVDDDSPSAGDQKVPGDGAKRHLLVSIAATDKDGRAWPLTYALDLSSRAGRWEVAALADAPVLKPDSQPSAAPATATAAPDSDGASTPTATPTAASPAASALPSPSSS</sequence>
<feature type="compositionally biased region" description="Low complexity" evidence="1">
    <location>
        <begin position="16"/>
        <end position="34"/>
    </location>
</feature>
<dbReference type="InterPro" id="IPR024735">
    <property type="entry name" value="TcpC"/>
</dbReference>
<proteinExistence type="predicted"/>
<evidence type="ECO:0000256" key="2">
    <source>
        <dbReference type="SAM" id="Phobius"/>
    </source>
</evidence>
<keyword evidence="4" id="KW-1185">Reference proteome</keyword>
<dbReference type="RefSeq" id="WP_382049290.1">
    <property type="nucleotide sequence ID" value="NZ_JBHSKJ010000022.1"/>
</dbReference>
<feature type="region of interest" description="Disordered" evidence="1">
    <location>
        <begin position="348"/>
        <end position="394"/>
    </location>
</feature>
<organism evidence="3 4">
    <name type="scientific">Streptomyces aureoversilis</name>
    <dbReference type="NCBI Taxonomy" id="67277"/>
    <lineage>
        <taxon>Bacteria</taxon>
        <taxon>Bacillati</taxon>
        <taxon>Actinomycetota</taxon>
        <taxon>Actinomycetes</taxon>
        <taxon>Kitasatosporales</taxon>
        <taxon>Streptomycetaceae</taxon>
        <taxon>Streptomyces</taxon>
    </lineage>
</organism>
<dbReference type="EMBL" id="JBHSKJ010000022">
    <property type="protein sequence ID" value="MFC5149000.1"/>
    <property type="molecule type" value="Genomic_DNA"/>
</dbReference>
<dbReference type="Proteomes" id="UP001596222">
    <property type="component" value="Unassembled WGS sequence"/>
</dbReference>
<feature type="transmembrane region" description="Helical" evidence="2">
    <location>
        <begin position="61"/>
        <end position="80"/>
    </location>
</feature>
<comment type="caution">
    <text evidence="3">The sequence shown here is derived from an EMBL/GenBank/DDBJ whole genome shotgun (WGS) entry which is preliminary data.</text>
</comment>
<evidence type="ECO:0000313" key="4">
    <source>
        <dbReference type="Proteomes" id="UP001596222"/>
    </source>
</evidence>
<keyword evidence="2" id="KW-1133">Transmembrane helix</keyword>